<dbReference type="SUPFAM" id="SSF53178">
    <property type="entry name" value="Peptidyl-tRNA hydrolase-like"/>
    <property type="match status" value="1"/>
</dbReference>
<sequence>MKVNDQRLLLVGLGNPLASRTRHNVGQAVLDYLAKEAGLEWKKSKATKSQMAVMSLDWVPRMPKRPNKKQKPGPQLAEHTATSPTFPPAALKWEITLLKPLLFMNESGKAVSLALKDLKMSPSRLVVFHDELQRDLGKWSIKKGGSPRQSIISHIGTTEFRRCRVGIGRPGSEDKSTHVVSSYVLGRFSPNEQRVLDGVFESIVSEWQEKLLS</sequence>
<keyword evidence="6" id="KW-1185">Reference proteome</keyword>
<dbReference type="NCBIfam" id="TIGR00447">
    <property type="entry name" value="pth"/>
    <property type="match status" value="1"/>
</dbReference>
<accession>A0A9W8A447</accession>
<evidence type="ECO:0000313" key="5">
    <source>
        <dbReference type="EMBL" id="KAJ1920698.1"/>
    </source>
</evidence>
<keyword evidence="1" id="KW-0820">tRNA-binding</keyword>
<comment type="caution">
    <text evidence="5">The sequence shown here is derived from an EMBL/GenBank/DDBJ whole genome shotgun (WGS) entry which is preliminary data.</text>
</comment>
<dbReference type="AlphaFoldDB" id="A0A9W8A447"/>
<gene>
    <name evidence="5" type="ORF">H4219_001097</name>
</gene>
<dbReference type="PANTHER" id="PTHR17224">
    <property type="entry name" value="PEPTIDYL-TRNA HYDROLASE"/>
    <property type="match status" value="1"/>
</dbReference>
<dbReference type="Gene3D" id="3.40.50.1470">
    <property type="entry name" value="Peptidyl-tRNA hydrolase"/>
    <property type="match status" value="1"/>
</dbReference>
<dbReference type="PANTHER" id="PTHR17224:SF1">
    <property type="entry name" value="PEPTIDYL-TRNA HYDROLASE"/>
    <property type="match status" value="1"/>
</dbReference>
<dbReference type="InterPro" id="IPR036416">
    <property type="entry name" value="Pept_tRNA_hydro_sf"/>
</dbReference>
<dbReference type="GO" id="GO:0004045">
    <property type="term" value="F:peptidyl-tRNA hydrolase activity"/>
    <property type="evidence" value="ECO:0007669"/>
    <property type="project" value="InterPro"/>
</dbReference>
<evidence type="ECO:0008006" key="7">
    <source>
        <dbReference type="Google" id="ProtNLM"/>
    </source>
</evidence>
<dbReference type="OrthoDB" id="1711136at2759"/>
<feature type="region of interest" description="Disordered" evidence="4">
    <location>
        <begin position="60"/>
        <end position="83"/>
    </location>
</feature>
<keyword evidence="2" id="KW-0378">Hydrolase</keyword>
<dbReference type="EMBL" id="JANBPU010000010">
    <property type="protein sequence ID" value="KAJ1920698.1"/>
    <property type="molecule type" value="Genomic_DNA"/>
</dbReference>
<dbReference type="CDD" id="cd00462">
    <property type="entry name" value="PTH"/>
    <property type="match status" value="1"/>
</dbReference>
<evidence type="ECO:0000256" key="1">
    <source>
        <dbReference type="ARBA" id="ARBA00022555"/>
    </source>
</evidence>
<dbReference type="InterPro" id="IPR001328">
    <property type="entry name" value="Pept_tRNA_hydro"/>
</dbReference>
<evidence type="ECO:0000256" key="2">
    <source>
        <dbReference type="ARBA" id="ARBA00022801"/>
    </source>
</evidence>
<evidence type="ECO:0000313" key="6">
    <source>
        <dbReference type="Proteomes" id="UP001150538"/>
    </source>
</evidence>
<dbReference type="GO" id="GO:0000049">
    <property type="term" value="F:tRNA binding"/>
    <property type="evidence" value="ECO:0007669"/>
    <property type="project" value="UniProtKB-KW"/>
</dbReference>
<reference evidence="5" key="1">
    <citation type="submission" date="2022-07" db="EMBL/GenBank/DDBJ databases">
        <title>Phylogenomic reconstructions and comparative analyses of Kickxellomycotina fungi.</title>
        <authorList>
            <person name="Reynolds N.K."/>
            <person name="Stajich J.E."/>
            <person name="Barry K."/>
            <person name="Grigoriev I.V."/>
            <person name="Crous P."/>
            <person name="Smith M.E."/>
        </authorList>
    </citation>
    <scope>NUCLEOTIDE SEQUENCE</scope>
    <source>
        <strain evidence="5">NBRC 100468</strain>
    </source>
</reference>
<organism evidence="5 6">
    <name type="scientific">Mycoemilia scoparia</name>
    <dbReference type="NCBI Taxonomy" id="417184"/>
    <lineage>
        <taxon>Eukaryota</taxon>
        <taxon>Fungi</taxon>
        <taxon>Fungi incertae sedis</taxon>
        <taxon>Zoopagomycota</taxon>
        <taxon>Kickxellomycotina</taxon>
        <taxon>Kickxellomycetes</taxon>
        <taxon>Kickxellales</taxon>
        <taxon>Kickxellaceae</taxon>
        <taxon>Mycoemilia</taxon>
    </lineage>
</organism>
<evidence type="ECO:0000256" key="3">
    <source>
        <dbReference type="ARBA" id="ARBA00022884"/>
    </source>
</evidence>
<proteinExistence type="predicted"/>
<feature type="compositionally biased region" description="Basic residues" evidence="4">
    <location>
        <begin position="62"/>
        <end position="71"/>
    </location>
</feature>
<keyword evidence="3" id="KW-0694">RNA-binding</keyword>
<name>A0A9W8A447_9FUNG</name>
<dbReference type="Proteomes" id="UP001150538">
    <property type="component" value="Unassembled WGS sequence"/>
</dbReference>
<protein>
    <recommendedName>
        <fullName evidence="7">Peptidyl-tRNA hydrolase</fullName>
    </recommendedName>
</protein>
<evidence type="ECO:0000256" key="4">
    <source>
        <dbReference type="SAM" id="MobiDB-lite"/>
    </source>
</evidence>
<dbReference type="Pfam" id="PF01195">
    <property type="entry name" value="Pept_tRNA_hydro"/>
    <property type="match status" value="1"/>
</dbReference>